<proteinExistence type="predicted"/>
<reference evidence="1" key="1">
    <citation type="journal article" date="2019" name="bioRxiv">
        <title>The Genome of the Zebra Mussel, Dreissena polymorpha: A Resource for Invasive Species Research.</title>
        <authorList>
            <person name="McCartney M.A."/>
            <person name="Auch B."/>
            <person name="Kono T."/>
            <person name="Mallez S."/>
            <person name="Zhang Y."/>
            <person name="Obille A."/>
            <person name="Becker A."/>
            <person name="Abrahante J.E."/>
            <person name="Garbe J."/>
            <person name="Badalamenti J.P."/>
            <person name="Herman A."/>
            <person name="Mangelson H."/>
            <person name="Liachko I."/>
            <person name="Sullivan S."/>
            <person name="Sone E.D."/>
            <person name="Koren S."/>
            <person name="Silverstein K.A.T."/>
            <person name="Beckman K.B."/>
            <person name="Gohl D.M."/>
        </authorList>
    </citation>
    <scope>NUCLEOTIDE SEQUENCE</scope>
    <source>
        <strain evidence="1">Duluth1</strain>
        <tissue evidence="1">Whole animal</tissue>
    </source>
</reference>
<sequence>MSLNAVFLYVAGYTIKTCTDFNPQCLKTNKYSLECVNMFPEVIESEILKVEIGCFNSEVHISTKTFLDESWWKIQALRIYNEIDQPKVYIEINCFVKLKSLKELTINLPWSSFDYGALNGLDAVTLLDVSDCTRTHPDEFLDSLFNSSVLQLKRLAMSSFGRDVAHGAFHLTDTFWQFVKDRNVSSLDVSYVMIMEVNRSAFNENCDTLTDISLKGSDVFGLSRIITPLPKPCKNIRFVDISGIILPKHIQFLCQRVFPFENYNNVSFNMKKFINFWNAETVLCDKFCNGQSILIFKNITHLHTDIDCNIRWKKLSLNGFGLKVLDIQTDGTLCFLNNLNVLSVNDNNMEFVPPI</sequence>
<organism evidence="1 2">
    <name type="scientific">Dreissena polymorpha</name>
    <name type="common">Zebra mussel</name>
    <name type="synonym">Mytilus polymorpha</name>
    <dbReference type="NCBI Taxonomy" id="45954"/>
    <lineage>
        <taxon>Eukaryota</taxon>
        <taxon>Metazoa</taxon>
        <taxon>Spiralia</taxon>
        <taxon>Lophotrochozoa</taxon>
        <taxon>Mollusca</taxon>
        <taxon>Bivalvia</taxon>
        <taxon>Autobranchia</taxon>
        <taxon>Heteroconchia</taxon>
        <taxon>Euheterodonta</taxon>
        <taxon>Imparidentia</taxon>
        <taxon>Neoheterodontei</taxon>
        <taxon>Myida</taxon>
        <taxon>Dreissenoidea</taxon>
        <taxon>Dreissenidae</taxon>
        <taxon>Dreissena</taxon>
    </lineage>
</organism>
<comment type="caution">
    <text evidence="1">The sequence shown here is derived from an EMBL/GenBank/DDBJ whole genome shotgun (WGS) entry which is preliminary data.</text>
</comment>
<evidence type="ECO:0000313" key="2">
    <source>
        <dbReference type="Proteomes" id="UP000828390"/>
    </source>
</evidence>
<dbReference type="InterPro" id="IPR032675">
    <property type="entry name" value="LRR_dom_sf"/>
</dbReference>
<gene>
    <name evidence="1" type="ORF">DPMN_089043</name>
</gene>
<dbReference type="AlphaFoldDB" id="A0A9D4KV75"/>
<evidence type="ECO:0000313" key="1">
    <source>
        <dbReference type="EMBL" id="KAH3846740.1"/>
    </source>
</evidence>
<name>A0A9D4KV75_DREPO</name>
<dbReference type="SUPFAM" id="SSF52047">
    <property type="entry name" value="RNI-like"/>
    <property type="match status" value="1"/>
</dbReference>
<dbReference type="EMBL" id="JAIWYP010000003">
    <property type="protein sequence ID" value="KAH3846740.1"/>
    <property type="molecule type" value="Genomic_DNA"/>
</dbReference>
<accession>A0A9D4KV75</accession>
<keyword evidence="2" id="KW-1185">Reference proteome</keyword>
<dbReference type="Proteomes" id="UP000828390">
    <property type="component" value="Unassembled WGS sequence"/>
</dbReference>
<protein>
    <submittedName>
        <fullName evidence="1">Uncharacterized protein</fullName>
    </submittedName>
</protein>
<dbReference type="Gene3D" id="3.80.10.10">
    <property type="entry name" value="Ribonuclease Inhibitor"/>
    <property type="match status" value="1"/>
</dbReference>
<reference evidence="1" key="2">
    <citation type="submission" date="2020-11" db="EMBL/GenBank/DDBJ databases">
        <authorList>
            <person name="McCartney M.A."/>
            <person name="Auch B."/>
            <person name="Kono T."/>
            <person name="Mallez S."/>
            <person name="Becker A."/>
            <person name="Gohl D.M."/>
            <person name="Silverstein K.A.T."/>
            <person name="Koren S."/>
            <person name="Bechman K.B."/>
            <person name="Herman A."/>
            <person name="Abrahante J.E."/>
            <person name="Garbe J."/>
        </authorList>
    </citation>
    <scope>NUCLEOTIDE SEQUENCE</scope>
    <source>
        <strain evidence="1">Duluth1</strain>
        <tissue evidence="1">Whole animal</tissue>
    </source>
</reference>